<comment type="caution">
    <text evidence="1">The sequence shown here is derived from an EMBL/GenBank/DDBJ whole genome shotgun (WGS) entry which is preliminary data.</text>
</comment>
<protein>
    <submittedName>
        <fullName evidence="1">Uncharacterized protein</fullName>
    </submittedName>
</protein>
<dbReference type="EMBL" id="RCHU02000006">
    <property type="protein sequence ID" value="KAL3586546.1"/>
    <property type="molecule type" value="Genomic_DNA"/>
</dbReference>
<reference evidence="1 2" key="1">
    <citation type="journal article" date="2024" name="Plant Biotechnol. J.">
        <title>Genome and CRISPR/Cas9 system of a widespread forest tree (Populus alba) in the world.</title>
        <authorList>
            <person name="Liu Y.J."/>
            <person name="Jiang P.F."/>
            <person name="Han X.M."/>
            <person name="Li X.Y."/>
            <person name="Wang H.M."/>
            <person name="Wang Y.J."/>
            <person name="Wang X.X."/>
            <person name="Zeng Q.Y."/>
        </authorList>
    </citation>
    <scope>NUCLEOTIDE SEQUENCE [LARGE SCALE GENOMIC DNA]</scope>
    <source>
        <strain evidence="2">cv. PAL-ZL1</strain>
    </source>
</reference>
<dbReference type="Proteomes" id="UP000309997">
    <property type="component" value="Unassembled WGS sequence"/>
</dbReference>
<name>A0ACC4C573_POPAL</name>
<gene>
    <name evidence="1" type="ORF">D5086_013413</name>
</gene>
<keyword evidence="2" id="KW-1185">Reference proteome</keyword>
<evidence type="ECO:0000313" key="1">
    <source>
        <dbReference type="EMBL" id="KAL3586546.1"/>
    </source>
</evidence>
<accession>A0ACC4C573</accession>
<organism evidence="1 2">
    <name type="scientific">Populus alba</name>
    <name type="common">White poplar</name>
    <dbReference type="NCBI Taxonomy" id="43335"/>
    <lineage>
        <taxon>Eukaryota</taxon>
        <taxon>Viridiplantae</taxon>
        <taxon>Streptophyta</taxon>
        <taxon>Embryophyta</taxon>
        <taxon>Tracheophyta</taxon>
        <taxon>Spermatophyta</taxon>
        <taxon>Magnoliopsida</taxon>
        <taxon>eudicotyledons</taxon>
        <taxon>Gunneridae</taxon>
        <taxon>Pentapetalae</taxon>
        <taxon>rosids</taxon>
        <taxon>fabids</taxon>
        <taxon>Malpighiales</taxon>
        <taxon>Salicaceae</taxon>
        <taxon>Saliceae</taxon>
        <taxon>Populus</taxon>
    </lineage>
</organism>
<evidence type="ECO:0000313" key="2">
    <source>
        <dbReference type="Proteomes" id="UP000309997"/>
    </source>
</evidence>
<proteinExistence type="predicted"/>
<sequence>MLWNDRWLDSEADFVGGIQVFLAPPRFRIEQVLDCDDLSSFDDGELSESEDWLFEFLDTLEVLLAERRVDEVMEALEKGERLANELADTISQPSTRGLELRSAVLALNFFGDVPVPIYCYSILTSRSCSLVCRVFAHQTVHVEEAYTAALSQIVFSTIIQAASDSLEVYGEELAYTSKLVTWAVKEIESFAFLLKRHVLAQSAAARRLRVATKWIHICLGHCSLSEARGLSLATILLRLFRSISEQALNANLKKNEESSAALAAADDWLLTYPPAGGSPFSQTASLGSEWHHSQSFQAVLTIKAFKQC</sequence>